<dbReference type="EMBL" id="LFCV01000037">
    <property type="protein sequence ID" value="KMJ45830.1"/>
    <property type="molecule type" value="Genomic_DNA"/>
</dbReference>
<sequence>MISAKLIIDLLDTPLLFVDWYDSSESHANKKTTYCPELPKNNGLTYFDKQWKNIFGLSIKLYILYRINFI</sequence>
<keyword evidence="2" id="KW-1185">Reference proteome</keyword>
<reference evidence="1 2" key="1">
    <citation type="submission" date="2015-06" db="EMBL/GenBank/DDBJ databases">
        <title>Draft Whole-Genome Sequence of the Entomopathogenic Bacterium Xenorhabdus khoisanae.</title>
        <authorList>
            <person name="Naidoo S."/>
            <person name="Featherston J."/>
            <person name="Gray V.M."/>
        </authorList>
    </citation>
    <scope>NUCLEOTIDE SEQUENCE [LARGE SCALE GENOMIC DNA]</scope>
    <source>
        <strain evidence="1 2">MCB</strain>
    </source>
</reference>
<organism evidence="1 2">
    <name type="scientific">Xenorhabdus khoisanae</name>
    <dbReference type="NCBI Taxonomy" id="880157"/>
    <lineage>
        <taxon>Bacteria</taxon>
        <taxon>Pseudomonadati</taxon>
        <taxon>Pseudomonadota</taxon>
        <taxon>Gammaproteobacteria</taxon>
        <taxon>Enterobacterales</taxon>
        <taxon>Morganellaceae</taxon>
        <taxon>Xenorhabdus</taxon>
    </lineage>
</organism>
<name>A0A0J5IRJ5_9GAMM</name>
<evidence type="ECO:0000313" key="2">
    <source>
        <dbReference type="Proteomes" id="UP000036277"/>
    </source>
</evidence>
<dbReference type="PATRIC" id="fig|880157.4.peg.1441"/>
<proteinExistence type="predicted"/>
<dbReference type="AlphaFoldDB" id="A0A0J5IRJ5"/>
<protein>
    <submittedName>
        <fullName evidence="1">Uncharacterized protein</fullName>
    </submittedName>
</protein>
<dbReference type="STRING" id="880157.AB204_06850"/>
<dbReference type="Proteomes" id="UP000036277">
    <property type="component" value="Unassembled WGS sequence"/>
</dbReference>
<evidence type="ECO:0000313" key="1">
    <source>
        <dbReference type="EMBL" id="KMJ45830.1"/>
    </source>
</evidence>
<comment type="caution">
    <text evidence="1">The sequence shown here is derived from an EMBL/GenBank/DDBJ whole genome shotgun (WGS) entry which is preliminary data.</text>
</comment>
<accession>A0A0J5IRJ5</accession>
<gene>
    <name evidence="1" type="ORF">AB204_06850</name>
</gene>